<sequence length="424" mass="47963">MVYSFSIIILIIFLSISTLQQPTNRDYNDNWKEGSKLGKEFLKTHDSVTLNPILIMPGLAGTKLQAELKDFKSKYWFCKENEDWFRAWVAVDRLVPELIECWIEMLSVEFNSTTQKVHSPKGATVRPVTGSAGISDLDPELWFITGYFAKMIAAFEELGYIEGKNMFPMPFDWRLAPFNLTSYLVWVKDTIEYAYKINGNTSVVIVTHSMGGSLFVYLASQLSTEWKQKYIAKFIPISPAWGGVISSVRSLNDGFNLGIPFIIPSDVAPLERTLPSIYYFLPNGRWWKDPVVTSPSKNYYPTIDQYHEMITELGLEESAHILLNLTYESAAVFDAPQVPTHILYGTNVKTPICVNFKDKIGGDYDLTYGNGDGTCNHDVVITACSEWPQNQKEIVTCQGFDGIEHTFSVEHDEIINAVLGFITQ</sequence>
<dbReference type="GO" id="GO:0008374">
    <property type="term" value="F:O-acyltransferase activity"/>
    <property type="evidence" value="ECO:0007669"/>
    <property type="project" value="InterPro"/>
</dbReference>
<keyword evidence="3" id="KW-1185">Reference proteome</keyword>
<feature type="signal peptide" evidence="1">
    <location>
        <begin position="1"/>
        <end position="20"/>
    </location>
</feature>
<comment type="caution">
    <text evidence="2">The sequence shown here is derived from an EMBL/GenBank/DDBJ whole genome shotgun (WGS) entry which is preliminary data.</text>
</comment>
<dbReference type="EMBL" id="JAPDFW010000056">
    <property type="protein sequence ID" value="KAJ5077898.1"/>
    <property type="molecule type" value="Genomic_DNA"/>
</dbReference>
<dbReference type="SUPFAM" id="SSF53474">
    <property type="entry name" value="alpha/beta-Hydrolases"/>
    <property type="match status" value="1"/>
</dbReference>
<organism evidence="2 3">
    <name type="scientific">Anaeramoeba ignava</name>
    <name type="common">Anaerobic marine amoeba</name>
    <dbReference type="NCBI Taxonomy" id="1746090"/>
    <lineage>
        <taxon>Eukaryota</taxon>
        <taxon>Metamonada</taxon>
        <taxon>Anaeramoebidae</taxon>
        <taxon>Anaeramoeba</taxon>
    </lineage>
</organism>
<dbReference type="OrthoDB" id="190846at2759"/>
<evidence type="ECO:0000313" key="3">
    <source>
        <dbReference type="Proteomes" id="UP001149090"/>
    </source>
</evidence>
<dbReference type="Proteomes" id="UP001149090">
    <property type="component" value="Unassembled WGS sequence"/>
</dbReference>
<dbReference type="OMA" id="AFNMEEY"/>
<gene>
    <name evidence="2" type="ORF">M0811_05588</name>
</gene>
<dbReference type="AlphaFoldDB" id="A0A9Q0LRY2"/>
<proteinExistence type="predicted"/>
<feature type="chain" id="PRO_5040365486" evidence="1">
    <location>
        <begin position="21"/>
        <end position="424"/>
    </location>
</feature>
<dbReference type="InterPro" id="IPR029058">
    <property type="entry name" value="AB_hydrolase_fold"/>
</dbReference>
<dbReference type="InterPro" id="IPR003386">
    <property type="entry name" value="LACT/PDAT_acylTrfase"/>
</dbReference>
<dbReference type="PANTHER" id="PTHR11440">
    <property type="entry name" value="LECITHIN-CHOLESTEROL ACYLTRANSFERASE-RELATED"/>
    <property type="match status" value="1"/>
</dbReference>
<dbReference type="Pfam" id="PF02450">
    <property type="entry name" value="LCAT"/>
    <property type="match status" value="1"/>
</dbReference>
<evidence type="ECO:0000256" key="1">
    <source>
        <dbReference type="SAM" id="SignalP"/>
    </source>
</evidence>
<accession>A0A9Q0LRY2</accession>
<reference evidence="2" key="1">
    <citation type="submission" date="2022-10" db="EMBL/GenBank/DDBJ databases">
        <title>Novel sulphate-reducing endosymbionts in the free-living metamonad Anaeramoeba.</title>
        <authorList>
            <person name="Jerlstrom-Hultqvist J."/>
            <person name="Cepicka I."/>
            <person name="Gallot-Lavallee L."/>
            <person name="Salas-Leiva D."/>
            <person name="Curtis B.A."/>
            <person name="Zahonova K."/>
            <person name="Pipaliya S."/>
            <person name="Dacks J."/>
            <person name="Roger A.J."/>
        </authorList>
    </citation>
    <scope>NUCLEOTIDE SEQUENCE</scope>
    <source>
        <strain evidence="2">BMAN</strain>
    </source>
</reference>
<dbReference type="GO" id="GO:0006629">
    <property type="term" value="P:lipid metabolic process"/>
    <property type="evidence" value="ECO:0007669"/>
    <property type="project" value="InterPro"/>
</dbReference>
<keyword evidence="1" id="KW-0732">Signal</keyword>
<name>A0A9Q0LRY2_ANAIG</name>
<protein>
    <submittedName>
        <fullName evidence="2">Group xv phospholipase a2</fullName>
    </submittedName>
</protein>
<evidence type="ECO:0000313" key="2">
    <source>
        <dbReference type="EMBL" id="KAJ5077898.1"/>
    </source>
</evidence>
<dbReference type="Gene3D" id="3.40.50.1820">
    <property type="entry name" value="alpha/beta hydrolase"/>
    <property type="match status" value="1"/>
</dbReference>